<dbReference type="GeneID" id="15010338"/>
<dbReference type="RefSeq" id="YP_007673815.1">
    <property type="nucleotide sequence ID" value="NC_020845.1"/>
</dbReference>
<organism evidence="1 2">
    <name type="scientific">Prochlorococcus phage MED4-213</name>
    <dbReference type="NCBI Taxonomy" id="889956"/>
    <lineage>
        <taxon>Viruses</taxon>
        <taxon>Duplodnaviria</taxon>
        <taxon>Heunggongvirae</taxon>
        <taxon>Uroviricota</taxon>
        <taxon>Caudoviricetes</taxon>
        <taxon>Eurybiavirus</taxon>
        <taxon>Eurybiavirus MED4213</taxon>
    </lineage>
</organism>
<reference evidence="1 2" key="1">
    <citation type="submission" date="2010-11" db="EMBL/GenBank/DDBJ databases">
        <title>The Genome Sequence of Cyanophage MED4-213.</title>
        <authorList>
            <consortium name="The Broad Institute Genome Sequencing Platform"/>
            <person name="Henn M.R."/>
            <person name="Sullivan M.S."/>
            <person name="Osburne M.S."/>
            <person name="Levin J."/>
            <person name="Malboeuf C."/>
            <person name="Casali M."/>
            <person name="Russ C."/>
            <person name="Lennon N."/>
            <person name="Chapman S.B."/>
            <person name="Erlich R."/>
            <person name="Young S.K."/>
            <person name="Yandava C."/>
            <person name="Zeng Q."/>
            <person name="Alvarado L."/>
            <person name="Anderson S."/>
            <person name="Berlin A."/>
            <person name="Chen Z."/>
            <person name="Freedman E."/>
            <person name="Gellesch M."/>
            <person name="Goldberg J."/>
            <person name="Green L."/>
            <person name="Griggs A."/>
            <person name="Gujja S."/>
            <person name="Heilman E.R."/>
            <person name="Heiman D."/>
            <person name="Hollinger A."/>
            <person name="Howarth C."/>
            <person name="Larson L."/>
            <person name="Mehta T."/>
            <person name="Pearson M."/>
            <person name="Roberts A."/>
            <person name="Ryan E."/>
            <person name="Saif S."/>
            <person name="Shea T."/>
            <person name="Shenoy N."/>
            <person name="Sisk P."/>
            <person name="Stolte C."/>
            <person name="Sykes S."/>
            <person name="White J."/>
            <person name="Yu Q."/>
            <person name="Coleman M.L."/>
            <person name="Huang K.H."/>
            <person name="Weigele P.R."/>
            <person name="DeFrancesco A.S."/>
            <person name="Kern S.E."/>
            <person name="Thompson L.R."/>
            <person name="Fu R."/>
            <person name="Hombeck B."/>
            <person name="Chisholm S.W."/>
            <person name="Haas B."/>
            <person name="Nusbaum C."/>
            <person name="Birren B."/>
        </authorList>
    </citation>
    <scope>NUCLEOTIDE SEQUENCE [LARGE SCALE GENOMIC DNA]</scope>
    <source>
        <strain evidence="1">MED4-213</strain>
    </source>
</reference>
<gene>
    <name evidence="1" type="ORF">CPMG_00069</name>
</gene>
<keyword evidence="2" id="KW-1185">Reference proteome</keyword>
<sequence>MAQQRAFCLSISRRNTDIIDLIDQYADQLRLTKADTVFYMIREYRRLKRLEDEGMLGHVKTWSDDDLIGVPVNRQAQRSRQRDMDAL</sequence>
<dbReference type="KEGG" id="vg:15010338"/>
<dbReference type="EMBL" id="HQ634174">
    <property type="protein sequence ID" value="AGH26170.1"/>
    <property type="molecule type" value="Genomic_DNA"/>
</dbReference>
<evidence type="ECO:0000313" key="1">
    <source>
        <dbReference type="EMBL" id="AGH26170.1"/>
    </source>
</evidence>
<evidence type="ECO:0000313" key="2">
    <source>
        <dbReference type="Proteomes" id="UP000012039"/>
    </source>
</evidence>
<accession>M4QQ08</accession>
<name>M4QQ08_9CAUD</name>
<protein>
    <submittedName>
        <fullName evidence="1">Uncharacterized protein</fullName>
    </submittedName>
</protein>
<dbReference type="Proteomes" id="UP000012039">
    <property type="component" value="Segment"/>
</dbReference>
<proteinExistence type="predicted"/>